<proteinExistence type="predicted"/>
<accession>A0A6M0RXM3</accession>
<dbReference type="AlphaFoldDB" id="A0A6M0RXM3"/>
<dbReference type="InterPro" id="IPR019291">
    <property type="entry name" value="Host_attachment_protein"/>
</dbReference>
<organism evidence="1 2">
    <name type="scientific">Adonisia turfae CCMR0081</name>
    <dbReference type="NCBI Taxonomy" id="2292702"/>
    <lineage>
        <taxon>Bacteria</taxon>
        <taxon>Bacillati</taxon>
        <taxon>Cyanobacteriota</taxon>
        <taxon>Adonisia</taxon>
        <taxon>Adonisia turfae</taxon>
    </lineage>
</organism>
<dbReference type="RefSeq" id="WP_163703199.1">
    <property type="nucleotide sequence ID" value="NZ_QXHD01000004.1"/>
</dbReference>
<dbReference type="Pfam" id="PF10116">
    <property type="entry name" value="Host_attach"/>
    <property type="match status" value="1"/>
</dbReference>
<comment type="caution">
    <text evidence="1">The sequence shown here is derived from an EMBL/GenBank/DDBJ whole genome shotgun (WGS) entry which is preliminary data.</text>
</comment>
<evidence type="ECO:0000313" key="1">
    <source>
        <dbReference type="EMBL" id="NEZ60896.1"/>
    </source>
</evidence>
<sequence length="163" mass="18382">MGKLLVATINGAVARFFTSEPATLPMYDPDVLTLVEHKSMVSFEGELPGKALWSNIQSGRNRGASGQSHRYDDHRQSHKIEFERRFAKSIAKTVLDLVESKHVRQLIIIAAPQILGLMREVCTPLLPKPLKMNELARDLCHLKPHELHDYLAKTGQLPARIRL</sequence>
<gene>
    <name evidence="1" type="ORF">DXZ20_35750</name>
</gene>
<evidence type="ECO:0000313" key="2">
    <source>
        <dbReference type="Proteomes" id="UP000481033"/>
    </source>
</evidence>
<protein>
    <submittedName>
        <fullName evidence="1">Host attachment protein</fullName>
    </submittedName>
</protein>
<reference evidence="1 2" key="1">
    <citation type="journal article" date="2020" name="Microb. Ecol.">
        <title>Ecogenomics of the Marine Benthic Filamentous Cyanobacterium Adonisia.</title>
        <authorList>
            <person name="Walter J.M."/>
            <person name="Coutinho F.H."/>
            <person name="Leomil L."/>
            <person name="Hargreaves P.I."/>
            <person name="Campeao M.E."/>
            <person name="Vieira V.V."/>
            <person name="Silva B.S."/>
            <person name="Fistarol G.O."/>
            <person name="Salomon P.S."/>
            <person name="Sawabe T."/>
            <person name="Mino S."/>
            <person name="Hosokawa M."/>
            <person name="Miyashita H."/>
            <person name="Maruyama F."/>
            <person name="van Verk M.C."/>
            <person name="Dutilh B.E."/>
            <person name="Thompson C.C."/>
            <person name="Thompson F.L."/>
        </authorList>
    </citation>
    <scope>NUCLEOTIDE SEQUENCE [LARGE SCALE GENOMIC DNA]</scope>
    <source>
        <strain evidence="1 2">CCMR0081</strain>
    </source>
</reference>
<name>A0A6M0RXM3_9CYAN</name>
<dbReference type="EMBL" id="QXHD01000004">
    <property type="protein sequence ID" value="NEZ60896.1"/>
    <property type="molecule type" value="Genomic_DNA"/>
</dbReference>
<dbReference type="Proteomes" id="UP000481033">
    <property type="component" value="Unassembled WGS sequence"/>
</dbReference>
<keyword evidence="2" id="KW-1185">Reference proteome</keyword>